<dbReference type="EMBL" id="WWCW01000020">
    <property type="protein sequence ID" value="MYM87250.1"/>
    <property type="molecule type" value="Genomic_DNA"/>
</dbReference>
<evidence type="ECO:0000313" key="1">
    <source>
        <dbReference type="EMBL" id="MYM87250.1"/>
    </source>
</evidence>
<dbReference type="Proteomes" id="UP000470302">
    <property type="component" value="Unassembled WGS sequence"/>
</dbReference>
<comment type="caution">
    <text evidence="1">The sequence shown here is derived from an EMBL/GenBank/DDBJ whole genome shotgun (WGS) entry which is preliminary data.</text>
</comment>
<proteinExistence type="predicted"/>
<gene>
    <name evidence="1" type="ORF">GTP91_08635</name>
</gene>
<reference evidence="1 2" key="1">
    <citation type="submission" date="2020-01" db="EMBL/GenBank/DDBJ databases">
        <title>Novel species isolated from a subtropical stream in China.</title>
        <authorList>
            <person name="Lu H."/>
        </authorList>
    </citation>
    <scope>NUCLEOTIDE SEQUENCE [LARGE SCALE GENOMIC DNA]</scope>
    <source>
        <strain evidence="1 2">FT82W</strain>
    </source>
</reference>
<protein>
    <submittedName>
        <fullName evidence="1">Radical SAM protein</fullName>
    </submittedName>
</protein>
<sequence>MPTAPCRNQPIAYDDHGNIPLDVPFRKLRPQDISLYLQLDTTVGRKTCRQACVHCFYINQPAAANRSIDLAEGRDIMDGLAAQGYRVFPMISDSFGRDGTFLRLFGDSHNRDFHQEAHRMPTKTMQRGDMWTSGAPLLDDQWKEYLWTGIENGFGNVTITFHGILDHNLELLPPEAYPIKGVFAGRDCERVIARIHAFNDALQDGAACRAERIPAHLLAPLDINIGVTVGRHNHSREHLLRYTAYFARLGISVLRFNAFHDHGGRLPQLPLTAAERAQWYSDLKWVHENVPLDFQLGVDEDFGSSGVDAMGFPPHVGWCRAGQQLFAIVPDPPTTVASRDSGRIEHIGSIAACVDAFHPIVGKLIRHTPAGGRPGYTLEFFHDVIEKLQRKRLDGSYRDGCFAPEMLSSKAVFITSAR</sequence>
<evidence type="ECO:0000313" key="2">
    <source>
        <dbReference type="Proteomes" id="UP000470302"/>
    </source>
</evidence>
<name>A0A845G0X7_9BURK</name>
<dbReference type="AlphaFoldDB" id="A0A845G0X7"/>
<accession>A0A845G0X7</accession>
<dbReference type="RefSeq" id="WP_161096415.1">
    <property type="nucleotide sequence ID" value="NZ_WWCW01000020.1"/>
</dbReference>
<organism evidence="1 2">
    <name type="scientific">Duganella vulcania</name>
    <dbReference type="NCBI Taxonomy" id="2692166"/>
    <lineage>
        <taxon>Bacteria</taxon>
        <taxon>Pseudomonadati</taxon>
        <taxon>Pseudomonadota</taxon>
        <taxon>Betaproteobacteria</taxon>
        <taxon>Burkholderiales</taxon>
        <taxon>Oxalobacteraceae</taxon>
        <taxon>Telluria group</taxon>
        <taxon>Duganella</taxon>
    </lineage>
</organism>